<dbReference type="EMBL" id="JAGTTL010000002">
    <property type="protein sequence ID" value="KAK6327753.1"/>
    <property type="molecule type" value="Genomic_DNA"/>
</dbReference>
<keyword evidence="3" id="KW-1185">Reference proteome</keyword>
<dbReference type="Proteomes" id="UP001356427">
    <property type="component" value="Unassembled WGS sequence"/>
</dbReference>
<evidence type="ECO:0000256" key="1">
    <source>
        <dbReference type="SAM" id="MobiDB-lite"/>
    </source>
</evidence>
<gene>
    <name evidence="2" type="ORF">J4Q44_G00033990</name>
</gene>
<dbReference type="PANTHER" id="PTHR16322">
    <property type="entry name" value="PHOSPHOPROTEIN ASSOCIATED WITH GLYCOSPHINGOLIPID-ENRICHED MICRODOMAINS 1"/>
    <property type="match status" value="1"/>
</dbReference>
<dbReference type="GO" id="GO:0045121">
    <property type="term" value="C:membrane raft"/>
    <property type="evidence" value="ECO:0007669"/>
    <property type="project" value="InterPro"/>
</dbReference>
<feature type="region of interest" description="Disordered" evidence="1">
    <location>
        <begin position="468"/>
        <end position="535"/>
    </location>
</feature>
<feature type="region of interest" description="Disordered" evidence="1">
    <location>
        <begin position="139"/>
        <end position="229"/>
    </location>
</feature>
<sequence>WVHSLNSTVLRLGIYVHGGGAALHKSNEFQFNSSLTTDCYSWMVFYGKDELVNNHSLCNQGVKGVCDAPFLAGDAGSGVATATSLGNEPLVLVGTLMAISALVLLSLLLQLCASCQGQNKSNGHPGDHENLMNGVSERETFTGSQSVDSPGTDLVVSSSHNGPLTSGTVLTDTQDSSPQPSEEMLSSQSELRSSKCPQDRELPSIPPNNALEGMGSSSGPPLPVSGDGTYEVVKERGGVLTASRDVSIEDSLYETVKELKDHPGSLAVGLPNGHGTTSPLSPGDDPHHLHNHLPLSHQRPALHNGHLSPCSTPERGPLCAGVEYASVDLNKKSRYSADLEARRSATIAAAVSPTEEPEEEEERPPPVPDKVLDENDNQPTMMDAGGVVVMGAALHNGELHSPLSPSPGLHNHVLSENELSDMYSTVRKTHLDVEEKESDYSSIAEIKGLVPESSSSDLYATLRDIYPQLGEGESDPQRPPGDLQDPPAESIDPGYENICLTKTGSGEDLGLRNQVQEPDYESVDELGLNRESSRL</sequence>
<dbReference type="GO" id="GO:0005886">
    <property type="term" value="C:plasma membrane"/>
    <property type="evidence" value="ECO:0007669"/>
    <property type="project" value="InterPro"/>
</dbReference>
<feature type="compositionally biased region" description="Polar residues" evidence="1">
    <location>
        <begin position="141"/>
        <end position="191"/>
    </location>
</feature>
<dbReference type="GO" id="GO:0035556">
    <property type="term" value="P:intracellular signal transduction"/>
    <property type="evidence" value="ECO:0007669"/>
    <property type="project" value="InterPro"/>
</dbReference>
<evidence type="ECO:0000313" key="2">
    <source>
        <dbReference type="EMBL" id="KAK6327753.1"/>
    </source>
</evidence>
<reference evidence="2 3" key="1">
    <citation type="submission" date="2021-04" db="EMBL/GenBank/DDBJ databases">
        <authorList>
            <person name="De Guttry C."/>
            <person name="Zahm M."/>
            <person name="Klopp C."/>
            <person name="Cabau C."/>
            <person name="Louis A."/>
            <person name="Berthelot C."/>
            <person name="Parey E."/>
            <person name="Roest Crollius H."/>
            <person name="Montfort J."/>
            <person name="Robinson-Rechavi M."/>
            <person name="Bucao C."/>
            <person name="Bouchez O."/>
            <person name="Gislard M."/>
            <person name="Lluch J."/>
            <person name="Milhes M."/>
            <person name="Lampietro C."/>
            <person name="Lopez Roques C."/>
            <person name="Donnadieu C."/>
            <person name="Braasch I."/>
            <person name="Desvignes T."/>
            <person name="Postlethwait J."/>
            <person name="Bobe J."/>
            <person name="Wedekind C."/>
            <person name="Guiguen Y."/>
        </authorList>
    </citation>
    <scope>NUCLEOTIDE SEQUENCE [LARGE SCALE GENOMIC DNA]</scope>
    <source>
        <strain evidence="2">Cs_M1</strain>
        <tissue evidence="2">Blood</tissue>
    </source>
</reference>
<feature type="region of interest" description="Disordered" evidence="1">
    <location>
        <begin position="347"/>
        <end position="381"/>
    </location>
</feature>
<organism evidence="2 3">
    <name type="scientific">Coregonus suidteri</name>
    <dbReference type="NCBI Taxonomy" id="861788"/>
    <lineage>
        <taxon>Eukaryota</taxon>
        <taxon>Metazoa</taxon>
        <taxon>Chordata</taxon>
        <taxon>Craniata</taxon>
        <taxon>Vertebrata</taxon>
        <taxon>Euteleostomi</taxon>
        <taxon>Actinopterygii</taxon>
        <taxon>Neopterygii</taxon>
        <taxon>Teleostei</taxon>
        <taxon>Protacanthopterygii</taxon>
        <taxon>Salmoniformes</taxon>
        <taxon>Salmonidae</taxon>
        <taxon>Coregoninae</taxon>
        <taxon>Coregonus</taxon>
    </lineage>
</organism>
<protein>
    <submittedName>
        <fullName evidence="2">Uncharacterized protein</fullName>
    </submittedName>
</protein>
<dbReference type="PANTHER" id="PTHR16322:SF0">
    <property type="entry name" value="PHOSPHOPROTEIN ASSOCIATED WITH GLYCOSPHINGOLIPID-ENRICHED MICRODOMAINS 1"/>
    <property type="match status" value="1"/>
</dbReference>
<feature type="non-terminal residue" evidence="2">
    <location>
        <position position="1"/>
    </location>
</feature>
<feature type="region of interest" description="Disordered" evidence="1">
    <location>
        <begin position="264"/>
        <end position="309"/>
    </location>
</feature>
<dbReference type="Pfam" id="PF15347">
    <property type="entry name" value="PAG"/>
    <property type="match status" value="1"/>
</dbReference>
<dbReference type="InterPro" id="IPR032748">
    <property type="entry name" value="PAG"/>
</dbReference>
<dbReference type="GO" id="GO:0050868">
    <property type="term" value="P:negative regulation of T cell activation"/>
    <property type="evidence" value="ECO:0007669"/>
    <property type="project" value="InterPro"/>
</dbReference>
<proteinExistence type="predicted"/>
<dbReference type="AlphaFoldDB" id="A0AAN8R866"/>
<feature type="compositionally biased region" description="Low complexity" evidence="1">
    <location>
        <begin position="213"/>
        <end position="228"/>
    </location>
</feature>
<evidence type="ECO:0000313" key="3">
    <source>
        <dbReference type="Proteomes" id="UP001356427"/>
    </source>
</evidence>
<accession>A0AAN8R866</accession>
<comment type="caution">
    <text evidence="2">The sequence shown here is derived from an EMBL/GenBank/DDBJ whole genome shotgun (WGS) entry which is preliminary data.</text>
</comment>
<name>A0AAN8R866_9TELE</name>